<name>A0ABS2YVT4_POLSE</name>
<sequence>MSSTLVIRPKSCGKLGVSPRHRASPDTNTWKPSEHRDAMLGKFIRIHFGQTGKLASADIETYLLEKSRVTFQLSAERSYHIFYQIMTNQKPELIETLLITTNPYDFPMVSQGEITVPSINDNEELIATDTAIDILGFTPEEKIGIYKLTGAVMHHGNMKFKQKQREEQAEPDGTEGRHPNSGT</sequence>
<keyword evidence="4" id="KW-0175">Coiled coil</keyword>
<feature type="domain" description="Myosin motor" evidence="10">
    <location>
        <begin position="1"/>
        <end position="183"/>
    </location>
</feature>
<comment type="similarity">
    <text evidence="1 8">Belongs to the TRAFAC class myosin-kinesin ATPase superfamily. Myosin family.</text>
</comment>
<comment type="caution">
    <text evidence="11">The sequence shown here is derived from an EMBL/GenBank/DDBJ whole genome shotgun (WGS) entry which is preliminary data.</text>
</comment>
<dbReference type="Gene3D" id="3.40.850.10">
    <property type="entry name" value="Kinesin motor domain"/>
    <property type="match status" value="1"/>
</dbReference>
<feature type="non-terminal residue" evidence="11">
    <location>
        <position position="1"/>
    </location>
</feature>
<feature type="region of interest" description="Disordered" evidence="9">
    <location>
        <begin position="12"/>
        <end position="32"/>
    </location>
</feature>
<keyword evidence="12" id="KW-1185">Reference proteome</keyword>
<evidence type="ECO:0000256" key="4">
    <source>
        <dbReference type="ARBA" id="ARBA00023054"/>
    </source>
</evidence>
<evidence type="ECO:0000256" key="7">
    <source>
        <dbReference type="ARBA" id="ARBA00023203"/>
    </source>
</evidence>
<feature type="region of interest" description="Disordered" evidence="9">
    <location>
        <begin position="159"/>
        <end position="183"/>
    </location>
</feature>
<dbReference type="Pfam" id="PF00063">
    <property type="entry name" value="Myosin_head"/>
    <property type="match status" value="1"/>
</dbReference>
<dbReference type="PROSITE" id="PS51456">
    <property type="entry name" value="MYOSIN_MOTOR"/>
    <property type="match status" value="1"/>
</dbReference>
<dbReference type="Proteomes" id="UP001166052">
    <property type="component" value="Unassembled WGS sequence"/>
</dbReference>
<gene>
    <name evidence="11" type="primary">Myss_4</name>
    <name evidence="11" type="ORF">GTO92_0022585</name>
</gene>
<keyword evidence="7 8" id="KW-0009">Actin-binding</keyword>
<evidence type="ECO:0000256" key="6">
    <source>
        <dbReference type="ARBA" id="ARBA00023175"/>
    </source>
</evidence>
<accession>A0ABS2YVT4</accession>
<evidence type="ECO:0000256" key="3">
    <source>
        <dbReference type="ARBA" id="ARBA00022840"/>
    </source>
</evidence>
<evidence type="ECO:0000256" key="5">
    <source>
        <dbReference type="ARBA" id="ARBA00023123"/>
    </source>
</evidence>
<evidence type="ECO:0000256" key="8">
    <source>
        <dbReference type="PROSITE-ProRule" id="PRU00782"/>
    </source>
</evidence>
<dbReference type="EMBL" id="JAAWVN010010014">
    <property type="protein sequence ID" value="MBN3290885.1"/>
    <property type="molecule type" value="Genomic_DNA"/>
</dbReference>
<dbReference type="InterPro" id="IPR027417">
    <property type="entry name" value="P-loop_NTPase"/>
</dbReference>
<organism evidence="11 12">
    <name type="scientific">Polypterus senegalus</name>
    <name type="common">Senegal bichir</name>
    <dbReference type="NCBI Taxonomy" id="55291"/>
    <lineage>
        <taxon>Eukaryota</taxon>
        <taxon>Metazoa</taxon>
        <taxon>Chordata</taxon>
        <taxon>Craniata</taxon>
        <taxon>Vertebrata</taxon>
        <taxon>Euteleostomi</taxon>
        <taxon>Actinopterygii</taxon>
        <taxon>Polypteriformes</taxon>
        <taxon>Polypteridae</taxon>
        <taxon>Polypterus</taxon>
    </lineage>
</organism>
<feature type="compositionally biased region" description="Basic and acidic residues" evidence="9">
    <location>
        <begin position="163"/>
        <end position="183"/>
    </location>
</feature>
<evidence type="ECO:0000313" key="12">
    <source>
        <dbReference type="Proteomes" id="UP001166052"/>
    </source>
</evidence>
<keyword evidence="3" id="KW-0067">ATP-binding</keyword>
<evidence type="ECO:0000256" key="9">
    <source>
        <dbReference type="SAM" id="MobiDB-lite"/>
    </source>
</evidence>
<dbReference type="PANTHER" id="PTHR13140:SF857">
    <property type="entry name" value="MYOSIN-11"/>
    <property type="match status" value="1"/>
</dbReference>
<dbReference type="Gene3D" id="1.20.120.720">
    <property type="entry name" value="Myosin VI head, motor domain, U50 subdomain"/>
    <property type="match status" value="1"/>
</dbReference>
<keyword evidence="5 8" id="KW-0518">Myosin</keyword>
<protein>
    <submittedName>
        <fullName evidence="11">MYSS protein</fullName>
    </submittedName>
</protein>
<dbReference type="PANTHER" id="PTHR13140">
    <property type="entry name" value="MYOSIN"/>
    <property type="match status" value="1"/>
</dbReference>
<evidence type="ECO:0000256" key="2">
    <source>
        <dbReference type="ARBA" id="ARBA00022741"/>
    </source>
</evidence>
<proteinExistence type="inferred from homology"/>
<evidence type="ECO:0000259" key="10">
    <source>
        <dbReference type="PROSITE" id="PS51456"/>
    </source>
</evidence>
<dbReference type="SUPFAM" id="SSF52540">
    <property type="entry name" value="P-loop containing nucleoside triphosphate hydrolases"/>
    <property type="match status" value="1"/>
</dbReference>
<comment type="caution">
    <text evidence="8">Lacks conserved residue(s) required for the propagation of feature annotation.</text>
</comment>
<evidence type="ECO:0000256" key="1">
    <source>
        <dbReference type="ARBA" id="ARBA00008314"/>
    </source>
</evidence>
<evidence type="ECO:0000313" key="11">
    <source>
        <dbReference type="EMBL" id="MBN3290885.1"/>
    </source>
</evidence>
<dbReference type="InterPro" id="IPR001609">
    <property type="entry name" value="Myosin_head_motor_dom-like"/>
</dbReference>
<keyword evidence="6" id="KW-0505">Motor protein</keyword>
<feature type="non-terminal residue" evidence="11">
    <location>
        <position position="183"/>
    </location>
</feature>
<dbReference type="Gene3D" id="1.10.10.820">
    <property type="match status" value="1"/>
</dbReference>
<keyword evidence="2" id="KW-0547">Nucleotide-binding</keyword>
<dbReference type="InterPro" id="IPR036961">
    <property type="entry name" value="Kinesin_motor_dom_sf"/>
</dbReference>
<reference evidence="11" key="1">
    <citation type="journal article" date="2021" name="Cell">
        <title>Tracing the genetic footprints of vertebrate landing in non-teleost ray-finned fishes.</title>
        <authorList>
            <person name="Bi X."/>
            <person name="Wang K."/>
            <person name="Yang L."/>
            <person name="Pan H."/>
            <person name="Jiang H."/>
            <person name="Wei Q."/>
            <person name="Fang M."/>
            <person name="Yu H."/>
            <person name="Zhu C."/>
            <person name="Cai Y."/>
            <person name="He Y."/>
            <person name="Gan X."/>
            <person name="Zeng H."/>
            <person name="Yu D."/>
            <person name="Zhu Y."/>
            <person name="Jiang H."/>
            <person name="Qiu Q."/>
            <person name="Yang H."/>
            <person name="Zhang Y.E."/>
            <person name="Wang W."/>
            <person name="Zhu M."/>
            <person name="He S."/>
            <person name="Zhang G."/>
        </authorList>
    </citation>
    <scope>NUCLEOTIDE SEQUENCE</scope>
    <source>
        <strain evidence="11">Bchr_001</strain>
    </source>
</reference>